<keyword evidence="15 19" id="KW-0472">Membrane</keyword>
<dbReference type="InterPro" id="IPR050528">
    <property type="entry name" value="L-type_Lectin-RKs"/>
</dbReference>
<dbReference type="GO" id="GO:0005524">
    <property type="term" value="F:ATP binding"/>
    <property type="evidence" value="ECO:0007669"/>
    <property type="project" value="UniProtKB-UniRule"/>
</dbReference>
<dbReference type="Pfam" id="PF07714">
    <property type="entry name" value="PK_Tyr_Ser-Thr"/>
    <property type="match status" value="1"/>
</dbReference>
<accession>A0A176W203</accession>
<comment type="caution">
    <text evidence="21">The sequence shown here is derived from an EMBL/GenBank/DDBJ whole genome shotgun (WGS) entry which is preliminary data.</text>
</comment>
<evidence type="ECO:0000256" key="7">
    <source>
        <dbReference type="ARBA" id="ARBA00022679"/>
    </source>
</evidence>
<dbReference type="Proteomes" id="UP000077202">
    <property type="component" value="Unassembled WGS sequence"/>
</dbReference>
<dbReference type="InterPro" id="IPR019825">
    <property type="entry name" value="Lectin_legB_Mn/Ca_BS"/>
</dbReference>
<dbReference type="PROSITE" id="PS50011">
    <property type="entry name" value="PROTEIN_KINASE_DOM"/>
    <property type="match status" value="1"/>
</dbReference>
<keyword evidence="10" id="KW-0430">Lectin</keyword>
<dbReference type="InterPro" id="IPR001220">
    <property type="entry name" value="Legume_lectin_dom"/>
</dbReference>
<dbReference type="EMBL" id="LVLJ01001980">
    <property type="protein sequence ID" value="OAE27098.1"/>
    <property type="molecule type" value="Genomic_DNA"/>
</dbReference>
<dbReference type="GO" id="GO:0005886">
    <property type="term" value="C:plasma membrane"/>
    <property type="evidence" value="ECO:0007669"/>
    <property type="project" value="UniProtKB-SubCell"/>
</dbReference>
<comment type="subcellular location">
    <subcellularLocation>
        <location evidence="1">Cell membrane</location>
        <topology evidence="1">Single-pass type I membrane protein</topology>
    </subcellularLocation>
</comment>
<feature type="domain" description="Protein kinase" evidence="20">
    <location>
        <begin position="430"/>
        <end position="719"/>
    </location>
</feature>
<keyword evidence="11 17" id="KW-0547">Nucleotide-binding</keyword>
<dbReference type="PROSITE" id="PS00108">
    <property type="entry name" value="PROTEIN_KINASE_ST"/>
    <property type="match status" value="1"/>
</dbReference>
<keyword evidence="14 19" id="KW-1133">Transmembrane helix</keyword>
<dbReference type="SUPFAM" id="SSF56112">
    <property type="entry name" value="Protein kinase-like (PK-like)"/>
    <property type="match status" value="1"/>
</dbReference>
<protein>
    <recommendedName>
        <fullName evidence="4">non-specific serine/threonine protein kinase</fullName>
        <ecNumber evidence="4">2.7.11.1</ecNumber>
    </recommendedName>
</protein>
<dbReference type="GO" id="GO:0051707">
    <property type="term" value="P:response to other organism"/>
    <property type="evidence" value="ECO:0007669"/>
    <property type="project" value="UniProtKB-ARBA"/>
</dbReference>
<evidence type="ECO:0000256" key="16">
    <source>
        <dbReference type="ARBA" id="ARBA00023180"/>
    </source>
</evidence>
<dbReference type="Pfam" id="PF00139">
    <property type="entry name" value="Lectin_legB"/>
    <property type="match status" value="1"/>
</dbReference>
<evidence type="ECO:0000256" key="8">
    <source>
        <dbReference type="ARBA" id="ARBA00022692"/>
    </source>
</evidence>
<keyword evidence="22" id="KW-1185">Reference proteome</keyword>
<dbReference type="GO" id="GO:0030246">
    <property type="term" value="F:carbohydrate binding"/>
    <property type="evidence" value="ECO:0007669"/>
    <property type="project" value="UniProtKB-KW"/>
</dbReference>
<comment type="similarity">
    <text evidence="2">In the N-terminal section; belongs to the leguminous lectin family.</text>
</comment>
<dbReference type="Gene3D" id="1.10.510.10">
    <property type="entry name" value="Transferase(Phosphotransferase) domain 1"/>
    <property type="match status" value="1"/>
</dbReference>
<evidence type="ECO:0000256" key="10">
    <source>
        <dbReference type="ARBA" id="ARBA00022734"/>
    </source>
</evidence>
<dbReference type="PROSITE" id="PS00307">
    <property type="entry name" value="LECTIN_LEGUME_BETA"/>
    <property type="match status" value="1"/>
</dbReference>
<dbReference type="GO" id="GO:0006952">
    <property type="term" value="P:defense response"/>
    <property type="evidence" value="ECO:0007669"/>
    <property type="project" value="UniProtKB-ARBA"/>
</dbReference>
<feature type="binding site" evidence="17">
    <location>
        <position position="463"/>
    </location>
    <ligand>
        <name>ATP</name>
        <dbReference type="ChEBI" id="CHEBI:30616"/>
    </ligand>
</feature>
<keyword evidence="5" id="KW-1003">Cell membrane</keyword>
<keyword evidence="12" id="KW-0418">Kinase</keyword>
<evidence type="ECO:0000256" key="18">
    <source>
        <dbReference type="SAM" id="MobiDB-lite"/>
    </source>
</evidence>
<evidence type="ECO:0000256" key="2">
    <source>
        <dbReference type="ARBA" id="ARBA00008536"/>
    </source>
</evidence>
<evidence type="ECO:0000313" key="22">
    <source>
        <dbReference type="Proteomes" id="UP000077202"/>
    </source>
</evidence>
<evidence type="ECO:0000256" key="4">
    <source>
        <dbReference type="ARBA" id="ARBA00012513"/>
    </source>
</evidence>
<keyword evidence="16" id="KW-0325">Glycoprotein</keyword>
<dbReference type="InterPro" id="IPR017441">
    <property type="entry name" value="Protein_kinase_ATP_BS"/>
</dbReference>
<evidence type="ECO:0000256" key="1">
    <source>
        <dbReference type="ARBA" id="ARBA00004251"/>
    </source>
</evidence>
<dbReference type="GO" id="GO:0004674">
    <property type="term" value="F:protein serine/threonine kinase activity"/>
    <property type="evidence" value="ECO:0007669"/>
    <property type="project" value="UniProtKB-KW"/>
</dbReference>
<dbReference type="Gene3D" id="2.60.120.200">
    <property type="match status" value="1"/>
</dbReference>
<dbReference type="Gene3D" id="3.30.200.20">
    <property type="entry name" value="Phosphorylase Kinase, domain 1"/>
    <property type="match status" value="1"/>
</dbReference>
<feature type="transmembrane region" description="Helical" evidence="19">
    <location>
        <begin position="367"/>
        <end position="392"/>
    </location>
</feature>
<dbReference type="FunFam" id="1.10.510.10:FF:000444">
    <property type="entry name" value="probable L-type lectin-domain containing receptor kinase S.5"/>
    <property type="match status" value="1"/>
</dbReference>
<name>A0A176W203_MARPO</name>
<dbReference type="InterPro" id="IPR008271">
    <property type="entry name" value="Ser/Thr_kinase_AS"/>
</dbReference>
<feature type="region of interest" description="Disordered" evidence="18">
    <location>
        <begin position="743"/>
        <end position="790"/>
    </location>
</feature>
<proteinExistence type="inferred from homology"/>
<dbReference type="AlphaFoldDB" id="A0A176W203"/>
<organism evidence="21 22">
    <name type="scientific">Marchantia polymorpha subsp. ruderalis</name>
    <dbReference type="NCBI Taxonomy" id="1480154"/>
    <lineage>
        <taxon>Eukaryota</taxon>
        <taxon>Viridiplantae</taxon>
        <taxon>Streptophyta</taxon>
        <taxon>Embryophyta</taxon>
        <taxon>Marchantiophyta</taxon>
        <taxon>Marchantiopsida</taxon>
        <taxon>Marchantiidae</taxon>
        <taxon>Marchantiales</taxon>
        <taxon>Marchantiaceae</taxon>
        <taxon>Marchantia</taxon>
    </lineage>
</organism>
<dbReference type="InterPro" id="IPR011009">
    <property type="entry name" value="Kinase-like_dom_sf"/>
</dbReference>
<keyword evidence="7" id="KW-0808">Transferase</keyword>
<evidence type="ECO:0000259" key="20">
    <source>
        <dbReference type="PROSITE" id="PS50011"/>
    </source>
</evidence>
<dbReference type="InterPro" id="IPR001245">
    <property type="entry name" value="Ser-Thr/Tyr_kinase_cat_dom"/>
</dbReference>
<gene>
    <name evidence="21" type="ORF">AXG93_4278s1170</name>
</gene>
<keyword evidence="13 17" id="KW-0067">ATP-binding</keyword>
<dbReference type="SUPFAM" id="SSF49899">
    <property type="entry name" value="Concanavalin A-like lectins/glucanases"/>
    <property type="match status" value="1"/>
</dbReference>
<evidence type="ECO:0000256" key="6">
    <source>
        <dbReference type="ARBA" id="ARBA00022527"/>
    </source>
</evidence>
<keyword evidence="8 19" id="KW-0812">Transmembrane</keyword>
<dbReference type="PROSITE" id="PS00107">
    <property type="entry name" value="PROTEIN_KINASE_ATP"/>
    <property type="match status" value="1"/>
</dbReference>
<evidence type="ECO:0000256" key="13">
    <source>
        <dbReference type="ARBA" id="ARBA00022840"/>
    </source>
</evidence>
<dbReference type="EC" id="2.7.11.1" evidence="4"/>
<evidence type="ECO:0000256" key="3">
    <source>
        <dbReference type="ARBA" id="ARBA00010217"/>
    </source>
</evidence>
<evidence type="ECO:0000256" key="9">
    <source>
        <dbReference type="ARBA" id="ARBA00022729"/>
    </source>
</evidence>
<evidence type="ECO:0000256" key="12">
    <source>
        <dbReference type="ARBA" id="ARBA00022777"/>
    </source>
</evidence>
<evidence type="ECO:0000256" key="11">
    <source>
        <dbReference type="ARBA" id="ARBA00022741"/>
    </source>
</evidence>
<evidence type="ECO:0000256" key="14">
    <source>
        <dbReference type="ARBA" id="ARBA00022989"/>
    </source>
</evidence>
<dbReference type="PANTHER" id="PTHR27007">
    <property type="match status" value="1"/>
</dbReference>
<keyword evidence="6" id="KW-0723">Serine/threonine-protein kinase</keyword>
<dbReference type="InterPro" id="IPR000719">
    <property type="entry name" value="Prot_kinase_dom"/>
</dbReference>
<reference evidence="21" key="1">
    <citation type="submission" date="2016-03" db="EMBL/GenBank/DDBJ databases">
        <title>Mechanisms controlling the formation of the plant cell surface in tip-growing cells are functionally conserved among land plants.</title>
        <authorList>
            <person name="Honkanen S."/>
            <person name="Jones V.A."/>
            <person name="Morieri G."/>
            <person name="Champion C."/>
            <person name="Hetherington A.J."/>
            <person name="Kelly S."/>
            <person name="Saint-Marcoux D."/>
            <person name="Proust H."/>
            <person name="Prescott H."/>
            <person name="Dolan L."/>
        </authorList>
    </citation>
    <scope>NUCLEOTIDE SEQUENCE [LARGE SCALE GENOMIC DNA]</scope>
    <source>
        <tissue evidence="21">Whole gametophyte</tissue>
    </source>
</reference>
<sequence>MKVLAPRTVVTSQTLNSTYILKENPPMGKRLPERRRNQTKLYAFDQLSEHGPRYQSRADAKTILMTQVLLFRKLLDSGNADLVFQADAERLEFSSNNFTIGTSAVPFSCSDGGDISCGGAVSINQLSGGIILLAPSSNRSQPGSWGTALTSKPIDLLDPQTKAWHSFSTFFQFMITSLRGDWAGDGMVFALLGDGGFRGVAGTGFGVYNESKQVVKTLAVEFDTFFTKADERVGDVDSNHVGVDTEVSQSKASKSASNLGMKLFGNQVFVWIDYDALTQILEVRINYLKFPKPAVSFLNTTINLTEVFGSSPIYAGFSTANGASNKSGIYHIAEWSFEHFPAVGSAGSQFNPGSRSLNGTGSSTNEVALIAGVTAGAFFLLLLAGLLVFCVWRRSDSRSRLRTGTGLTSSIAMGHNSLQYTYDQLRHATSQFSSKLGQGGFGSVYEGWLQPPRGGKPQHVAVKRMVETSTPGEFESEVLTVSEVRHKGIVKLLGWCSHEGVFLIVYELMPNGSLDKALFYADDGYVLPWESRMNILKGVAEALHYLHDSHDQKEQIIHRDIKTSNILLDADYNPKLGDFGLARVLDRTKNPAPMTVAGTPGFLAPEVSVDETFTTRSDVYAFGMVALEIVTGRQAMTHTESLKDIVWKKREEETLLSCVDFRLDNLGYDQRMAEKVLGLGLLCCLYDPHARPTMKEVVEILAGSKPLPDVPATQPHPNLDHHLKTIMTLDTTIQRLQDDAVMGHSSFRHSRTSTSSEPPAASNSSTSISTTSASSTIRSSASTSMSKPSG</sequence>
<dbReference type="InterPro" id="IPR013320">
    <property type="entry name" value="ConA-like_dom_sf"/>
</dbReference>
<evidence type="ECO:0000256" key="17">
    <source>
        <dbReference type="PROSITE-ProRule" id="PRU10141"/>
    </source>
</evidence>
<keyword evidence="9" id="KW-0732">Signal</keyword>
<evidence type="ECO:0000256" key="5">
    <source>
        <dbReference type="ARBA" id="ARBA00022475"/>
    </source>
</evidence>
<feature type="compositionally biased region" description="Low complexity" evidence="18">
    <location>
        <begin position="752"/>
        <end position="790"/>
    </location>
</feature>
<evidence type="ECO:0000313" key="21">
    <source>
        <dbReference type="EMBL" id="OAE27098.1"/>
    </source>
</evidence>
<evidence type="ECO:0000256" key="15">
    <source>
        <dbReference type="ARBA" id="ARBA00023136"/>
    </source>
</evidence>
<comment type="similarity">
    <text evidence="3">In the C-terminal section; belongs to the protein kinase superfamily. Ser/Thr protein kinase family.</text>
</comment>
<evidence type="ECO:0000256" key="19">
    <source>
        <dbReference type="SAM" id="Phobius"/>
    </source>
</evidence>
<dbReference type="SMART" id="SM00220">
    <property type="entry name" value="S_TKc"/>
    <property type="match status" value="1"/>
</dbReference>